<dbReference type="InterPro" id="IPR001007">
    <property type="entry name" value="VWF_dom"/>
</dbReference>
<gene>
    <name evidence="2" type="ORF">C0Q70_21468</name>
</gene>
<evidence type="ECO:0000313" key="2">
    <source>
        <dbReference type="EMBL" id="PVD18909.1"/>
    </source>
</evidence>
<dbReference type="STRING" id="400727.A0A2T7NCL0"/>
<reference evidence="2 3" key="1">
    <citation type="submission" date="2018-04" db="EMBL/GenBank/DDBJ databases">
        <title>The genome of golden apple snail Pomacea canaliculata provides insight into stress tolerance and invasive adaptation.</title>
        <authorList>
            <person name="Liu C."/>
            <person name="Liu B."/>
            <person name="Ren Y."/>
            <person name="Zhang Y."/>
            <person name="Wang H."/>
            <person name="Li S."/>
            <person name="Jiang F."/>
            <person name="Yin L."/>
            <person name="Zhang G."/>
            <person name="Qian W."/>
            <person name="Fan W."/>
        </authorList>
    </citation>
    <scope>NUCLEOTIDE SEQUENCE [LARGE SCALE GENOMIC DNA]</scope>
    <source>
        <strain evidence="2">SZHN2017</strain>
        <tissue evidence="2">Muscle</tissue>
    </source>
</reference>
<dbReference type="GO" id="GO:0030154">
    <property type="term" value="P:cell differentiation"/>
    <property type="evidence" value="ECO:0007669"/>
    <property type="project" value="TreeGrafter"/>
</dbReference>
<dbReference type="Proteomes" id="UP000245119">
    <property type="component" value="Linkage Group LG14"/>
</dbReference>
<sequence>MLGDKRYEVGKTWHPVLKPFGENTCVNCTCFTGGNVKCTGVDCPRPDCEEPKMVPGECCPTCDAGTEGSKEVEGKRPGCQFHGASFKDGDTFPSNRTGLRPTRQDQCVMCVCTKSRTTRKIIPLMFDLQIPGPATCQKELIFISHPYTYLVVFPVLQTAPRLMDLRRTAAAGILWSAPSGRCTVLFALAW</sequence>
<dbReference type="PANTHER" id="PTHR46303:SF1">
    <property type="entry name" value="VWFC DOMAIN-CONTAINING PROTEIN"/>
    <property type="match status" value="1"/>
</dbReference>
<dbReference type="EMBL" id="PZQS01000014">
    <property type="protein sequence ID" value="PVD18909.1"/>
    <property type="molecule type" value="Genomic_DNA"/>
</dbReference>
<protein>
    <recommendedName>
        <fullName evidence="1">VWFC domain-containing protein</fullName>
    </recommendedName>
</protein>
<keyword evidence="3" id="KW-1185">Reference proteome</keyword>
<dbReference type="PROSITE" id="PS01208">
    <property type="entry name" value="VWFC_1"/>
    <property type="match status" value="1"/>
</dbReference>
<dbReference type="OrthoDB" id="8173378at2759"/>
<dbReference type="SUPFAM" id="SSF57603">
    <property type="entry name" value="FnI-like domain"/>
    <property type="match status" value="1"/>
</dbReference>
<dbReference type="InterPro" id="IPR045717">
    <property type="entry name" value="CHRDL1/2"/>
</dbReference>
<dbReference type="PANTHER" id="PTHR46303">
    <property type="entry name" value="VWFC DOMAIN-CONTAINING PROTEIN"/>
    <property type="match status" value="1"/>
</dbReference>
<dbReference type="Pfam" id="PF23334">
    <property type="entry name" value="VWC2L_2nd"/>
    <property type="match status" value="1"/>
</dbReference>
<dbReference type="GO" id="GO:0030514">
    <property type="term" value="P:negative regulation of BMP signaling pathway"/>
    <property type="evidence" value="ECO:0007669"/>
    <property type="project" value="TreeGrafter"/>
</dbReference>
<evidence type="ECO:0000259" key="1">
    <source>
        <dbReference type="PROSITE" id="PS50184"/>
    </source>
</evidence>
<dbReference type="GO" id="GO:0005615">
    <property type="term" value="C:extracellular space"/>
    <property type="evidence" value="ECO:0007669"/>
    <property type="project" value="TreeGrafter"/>
</dbReference>
<dbReference type="Gene3D" id="6.20.200.20">
    <property type="match status" value="1"/>
</dbReference>
<proteinExistence type="predicted"/>
<accession>A0A2T7NCL0</accession>
<organism evidence="2 3">
    <name type="scientific">Pomacea canaliculata</name>
    <name type="common">Golden apple snail</name>
    <dbReference type="NCBI Taxonomy" id="400727"/>
    <lineage>
        <taxon>Eukaryota</taxon>
        <taxon>Metazoa</taxon>
        <taxon>Spiralia</taxon>
        <taxon>Lophotrochozoa</taxon>
        <taxon>Mollusca</taxon>
        <taxon>Gastropoda</taxon>
        <taxon>Caenogastropoda</taxon>
        <taxon>Architaenioglossa</taxon>
        <taxon>Ampullarioidea</taxon>
        <taxon>Ampullariidae</taxon>
        <taxon>Pomacea</taxon>
    </lineage>
</organism>
<dbReference type="PROSITE" id="PS50184">
    <property type="entry name" value="VWFC_2"/>
    <property type="match status" value="1"/>
</dbReference>
<dbReference type="GO" id="GO:0036122">
    <property type="term" value="F:BMP binding"/>
    <property type="evidence" value="ECO:0007669"/>
    <property type="project" value="TreeGrafter"/>
</dbReference>
<feature type="domain" description="VWFC" evidence="1">
    <location>
        <begin position="1"/>
        <end position="63"/>
    </location>
</feature>
<name>A0A2T7NCL0_POMCA</name>
<evidence type="ECO:0000313" key="3">
    <source>
        <dbReference type="Proteomes" id="UP000245119"/>
    </source>
</evidence>
<comment type="caution">
    <text evidence="2">The sequence shown here is derived from an EMBL/GenBank/DDBJ whole genome shotgun (WGS) entry which is preliminary data.</text>
</comment>
<dbReference type="AlphaFoldDB" id="A0A2T7NCL0"/>